<dbReference type="GO" id="GO:0003964">
    <property type="term" value="F:RNA-directed DNA polymerase activity"/>
    <property type="evidence" value="ECO:0007669"/>
    <property type="project" value="UniProtKB-KW"/>
</dbReference>
<organism evidence="3 4">
    <name type="scientific">Parazoarcus communis SWub3 = DSM 12120</name>
    <dbReference type="NCBI Taxonomy" id="1121029"/>
    <lineage>
        <taxon>Bacteria</taxon>
        <taxon>Pseudomonadati</taxon>
        <taxon>Pseudomonadota</taxon>
        <taxon>Betaproteobacteria</taxon>
        <taxon>Rhodocyclales</taxon>
        <taxon>Zoogloeaceae</taxon>
        <taxon>Parazoarcus</taxon>
    </lineage>
</organism>
<dbReference type="EMBL" id="QKOE01000048">
    <property type="protein sequence ID" value="PZA14272.1"/>
    <property type="molecule type" value="Genomic_DNA"/>
</dbReference>
<evidence type="ECO:0000259" key="2">
    <source>
        <dbReference type="PROSITE" id="PS50878"/>
    </source>
</evidence>
<keyword evidence="3" id="KW-0548">Nucleotidyltransferase</keyword>
<dbReference type="AlphaFoldDB" id="A0A323UMQ0"/>
<protein>
    <submittedName>
        <fullName evidence="3">Group II intron reverse transcriptase/maturase</fullName>
    </submittedName>
</protein>
<keyword evidence="3" id="KW-0695">RNA-directed DNA polymerase</keyword>
<reference evidence="3 4" key="1">
    <citation type="submission" date="2018-06" db="EMBL/GenBank/DDBJ databases">
        <title>Azoarcus communis strain SWub3 genome.</title>
        <authorList>
            <person name="Zorraquino Salvo V."/>
            <person name="Toubiana D."/>
            <person name="Blumwald E."/>
        </authorList>
    </citation>
    <scope>NUCLEOTIDE SEQUENCE [LARGE SCALE GENOMIC DNA]</scope>
    <source>
        <strain evidence="3 4">SWub3</strain>
    </source>
</reference>
<comment type="caution">
    <text evidence="3">The sequence shown here is derived from an EMBL/GenBank/DDBJ whole genome shotgun (WGS) entry which is preliminary data.</text>
</comment>
<dbReference type="InterPro" id="IPR000477">
    <property type="entry name" value="RT_dom"/>
</dbReference>
<feature type="non-terminal residue" evidence="3">
    <location>
        <position position="1"/>
    </location>
</feature>
<sequence>WCRYADGGLVHCRTEQEAQALRAALDARFAQCALTMHPDKTKVIYCKDGSRKGTYPNAQFDFLGYTFRARTVKNSKKNSLFVSFTPAVSSKAVTAMRQKTRKLNYRNRRDLSLADIARLHNPILRGWLEYYGKFCRSAMYPVLRYFNITLRAWAMKKYRRLKGHKIRAARFLEGLAEKQSYLFVHWQRGMVGAFA</sequence>
<keyword evidence="3" id="KW-0808">Transferase</keyword>
<dbReference type="InterPro" id="IPR043502">
    <property type="entry name" value="DNA/RNA_pol_sf"/>
</dbReference>
<comment type="similarity">
    <text evidence="1">Belongs to the bacterial reverse transcriptase family.</text>
</comment>
<feature type="domain" description="Reverse transcriptase" evidence="2">
    <location>
        <begin position="1"/>
        <end position="67"/>
    </location>
</feature>
<evidence type="ECO:0000313" key="4">
    <source>
        <dbReference type="Proteomes" id="UP000248259"/>
    </source>
</evidence>
<dbReference type="Proteomes" id="UP000248259">
    <property type="component" value="Unassembled WGS sequence"/>
</dbReference>
<keyword evidence="4" id="KW-1185">Reference proteome</keyword>
<dbReference type="PROSITE" id="PS50878">
    <property type="entry name" value="RT_POL"/>
    <property type="match status" value="1"/>
</dbReference>
<dbReference type="RefSeq" id="WP_243632491.1">
    <property type="nucleotide sequence ID" value="NZ_QKOE01000048.1"/>
</dbReference>
<evidence type="ECO:0000313" key="3">
    <source>
        <dbReference type="EMBL" id="PZA14272.1"/>
    </source>
</evidence>
<name>A0A323UMQ0_9RHOO</name>
<accession>A0A323UMQ0</accession>
<dbReference type="InterPro" id="IPR013597">
    <property type="entry name" value="Mat_intron_G2"/>
</dbReference>
<dbReference type="SUPFAM" id="SSF56672">
    <property type="entry name" value="DNA/RNA polymerases"/>
    <property type="match status" value="1"/>
</dbReference>
<dbReference type="PANTHER" id="PTHR34047:SF3">
    <property type="entry name" value="BLR2052 PROTEIN"/>
    <property type="match status" value="1"/>
</dbReference>
<gene>
    <name evidence="3" type="ORF">DNK49_22725</name>
</gene>
<dbReference type="InterPro" id="IPR051083">
    <property type="entry name" value="GrpII_Intron_Splice-Mob/Def"/>
</dbReference>
<dbReference type="Pfam" id="PF08388">
    <property type="entry name" value="GIIM"/>
    <property type="match status" value="1"/>
</dbReference>
<evidence type="ECO:0000256" key="1">
    <source>
        <dbReference type="ARBA" id="ARBA00034120"/>
    </source>
</evidence>
<proteinExistence type="inferred from homology"/>
<dbReference type="PANTHER" id="PTHR34047">
    <property type="entry name" value="NUCLEAR INTRON MATURASE 1, MITOCHONDRIAL-RELATED"/>
    <property type="match status" value="1"/>
</dbReference>